<dbReference type="SMART" id="SM00382">
    <property type="entry name" value="AAA"/>
    <property type="match status" value="1"/>
</dbReference>
<dbReference type="GO" id="GO:0016887">
    <property type="term" value="F:ATP hydrolysis activity"/>
    <property type="evidence" value="ECO:0007669"/>
    <property type="project" value="InterPro"/>
</dbReference>
<dbReference type="Gene3D" id="3.40.50.300">
    <property type="entry name" value="P-loop containing nucleotide triphosphate hydrolases"/>
    <property type="match status" value="1"/>
</dbReference>
<reference evidence="5" key="1">
    <citation type="submission" date="2016-11" db="EMBL/GenBank/DDBJ databases">
        <authorList>
            <person name="Jaros S."/>
            <person name="Januszkiewicz K."/>
            <person name="Wedrychowicz H."/>
        </authorList>
    </citation>
    <scope>NUCLEOTIDE SEQUENCE</scope>
    <source>
        <strain evidence="5">ACA-DC 565</strain>
    </source>
</reference>
<feature type="domain" description="ABC transporter" evidence="4">
    <location>
        <begin position="1"/>
        <end position="216"/>
    </location>
</feature>
<dbReference type="Pfam" id="PF00005">
    <property type="entry name" value="ABC_tran"/>
    <property type="match status" value="1"/>
</dbReference>
<proteinExistence type="predicted"/>
<evidence type="ECO:0000256" key="2">
    <source>
        <dbReference type="ARBA" id="ARBA00022741"/>
    </source>
</evidence>
<evidence type="ECO:0000313" key="5">
    <source>
        <dbReference type="EMBL" id="SFZ89003.1"/>
    </source>
</evidence>
<dbReference type="InterPro" id="IPR003593">
    <property type="entry name" value="AAA+_ATPase"/>
</dbReference>
<dbReference type="SUPFAM" id="SSF52540">
    <property type="entry name" value="P-loop containing nucleoside triphosphate hydrolases"/>
    <property type="match status" value="1"/>
</dbReference>
<dbReference type="PANTHER" id="PTHR42939:SF1">
    <property type="entry name" value="ABC TRANSPORTER ATP-BINDING PROTEIN ALBC-RELATED"/>
    <property type="match status" value="1"/>
</dbReference>
<evidence type="ECO:0000256" key="3">
    <source>
        <dbReference type="ARBA" id="ARBA00022840"/>
    </source>
</evidence>
<dbReference type="AlphaFoldDB" id="A0A1K2I9D1"/>
<dbReference type="EMBL" id="LT634362">
    <property type="protein sequence ID" value="SFZ89003.1"/>
    <property type="molecule type" value="Genomic_DNA"/>
</dbReference>
<dbReference type="InterPro" id="IPR003439">
    <property type="entry name" value="ABC_transporter-like_ATP-bd"/>
</dbReference>
<dbReference type="InterPro" id="IPR051782">
    <property type="entry name" value="ABC_Transporter_VariousFunc"/>
</dbReference>
<dbReference type="PANTHER" id="PTHR42939">
    <property type="entry name" value="ABC TRANSPORTER ATP-BINDING PROTEIN ALBC-RELATED"/>
    <property type="match status" value="1"/>
</dbReference>
<name>A0A1K2I9D1_9LACO</name>
<organism evidence="5">
    <name type="scientific">Loigolactobacillus rennini</name>
    <dbReference type="NCBI Taxonomy" id="238013"/>
    <lineage>
        <taxon>Bacteria</taxon>
        <taxon>Bacillati</taxon>
        <taxon>Bacillota</taxon>
        <taxon>Bacilli</taxon>
        <taxon>Lactobacillales</taxon>
        <taxon>Lactobacillaceae</taxon>
        <taxon>Loigolactobacillus</taxon>
    </lineage>
</organism>
<keyword evidence="3" id="KW-0067">ATP-binding</keyword>
<dbReference type="GO" id="GO:0005524">
    <property type="term" value="F:ATP binding"/>
    <property type="evidence" value="ECO:0007669"/>
    <property type="project" value="UniProtKB-KW"/>
</dbReference>
<accession>A0A1K2I9D1</accession>
<protein>
    <submittedName>
        <fullName evidence="5">ABC-type multidrug transport system, ATPase component</fullName>
    </submittedName>
</protein>
<keyword evidence="2" id="KW-0547">Nucleotide-binding</keyword>
<evidence type="ECO:0000256" key="1">
    <source>
        <dbReference type="ARBA" id="ARBA00022448"/>
    </source>
</evidence>
<dbReference type="InterPro" id="IPR027417">
    <property type="entry name" value="P-loop_NTPase"/>
</dbReference>
<sequence length="226" mass="25650">MNLKNITVNYGHKMALKKINLSMTSHGKIIGLLGPNGAGKTTLINLIVGNINDYSGDLHIEKNKIAFCPDKPFLYENMTVNEAIDLFKAIYTDFDAYKAKHILEKLSIDLNMKLHDGSKGMHEQIHIVLTLSRRVPLYIFDEPLAAVDPLTRNYLVKLIINNRQRSSNILISTHLIQDIDYIFDSVIFINHGKILLNDTTAHLANIYNESLEEIFKEVIKNDAFSL</sequence>
<gene>
    <name evidence="5" type="ORF">LREN565_2116</name>
</gene>
<dbReference type="CDD" id="cd03230">
    <property type="entry name" value="ABC_DR_subfamily_A"/>
    <property type="match status" value="1"/>
</dbReference>
<keyword evidence="1" id="KW-0813">Transport</keyword>
<dbReference type="PROSITE" id="PS50893">
    <property type="entry name" value="ABC_TRANSPORTER_2"/>
    <property type="match status" value="1"/>
</dbReference>
<evidence type="ECO:0000259" key="4">
    <source>
        <dbReference type="PROSITE" id="PS50893"/>
    </source>
</evidence>